<organism evidence="1 2">
    <name type="scientific">Lentilactobacillus terminaliae</name>
    <dbReference type="NCBI Taxonomy" id="3003483"/>
    <lineage>
        <taxon>Bacteria</taxon>
        <taxon>Bacillati</taxon>
        <taxon>Bacillota</taxon>
        <taxon>Bacilli</taxon>
        <taxon>Lactobacillales</taxon>
        <taxon>Lactobacillaceae</taxon>
        <taxon>Lentilactobacillus</taxon>
    </lineage>
</organism>
<protein>
    <submittedName>
        <fullName evidence="1">Uncharacterized protein</fullName>
    </submittedName>
</protein>
<proteinExistence type="predicted"/>
<evidence type="ECO:0000313" key="2">
    <source>
        <dbReference type="Proteomes" id="UP001149860"/>
    </source>
</evidence>
<sequence length="65" mass="7328">MKKITFTSKNGEAGFDIDMNGYDNEIEYLTDIAVIFGHELLSHGANRKTVMGLTERVLNILEPKQ</sequence>
<dbReference type="Proteomes" id="UP001149860">
    <property type="component" value="Chromosome"/>
</dbReference>
<reference evidence="1" key="1">
    <citation type="submission" date="2024-08" db="EMBL/GenBank/DDBJ databases">
        <title>Lentilactobacillus sp. nov., isolated from tree bark.</title>
        <authorList>
            <person name="Phuengjayaem S."/>
            <person name="Tanasupawat S."/>
        </authorList>
    </citation>
    <scope>NUCLEOTIDE SEQUENCE</scope>
    <source>
        <strain evidence="1">SPB1-3</strain>
    </source>
</reference>
<dbReference type="EMBL" id="CP168151">
    <property type="protein sequence ID" value="XFD39121.1"/>
    <property type="molecule type" value="Genomic_DNA"/>
</dbReference>
<gene>
    <name evidence="1" type="ORF">O0236_006710</name>
</gene>
<name>A0ACD5DD24_9LACO</name>
<accession>A0ACD5DD24</accession>
<keyword evidence="2" id="KW-1185">Reference proteome</keyword>
<evidence type="ECO:0000313" key="1">
    <source>
        <dbReference type="EMBL" id="XFD39121.1"/>
    </source>
</evidence>